<reference evidence="4" key="1">
    <citation type="journal article" date="2019" name="Int. J. Syst. Evol. Microbiol.">
        <title>The Global Catalogue of Microorganisms (GCM) 10K type strain sequencing project: providing services to taxonomists for standard genome sequencing and annotation.</title>
        <authorList>
            <consortium name="The Broad Institute Genomics Platform"/>
            <consortium name="The Broad Institute Genome Sequencing Center for Infectious Disease"/>
            <person name="Wu L."/>
            <person name="Ma J."/>
        </authorList>
    </citation>
    <scope>NUCLEOTIDE SEQUENCE [LARGE SCALE GENOMIC DNA]</scope>
    <source>
        <strain evidence="4">CGMCC 1.15643</strain>
    </source>
</reference>
<dbReference type="InterPro" id="IPR045851">
    <property type="entry name" value="AMP-bd_C_sf"/>
</dbReference>
<evidence type="ECO:0000313" key="4">
    <source>
        <dbReference type="Proteomes" id="UP001595976"/>
    </source>
</evidence>
<name>A0ABW0EZP5_9HYPH</name>
<accession>A0ABW0EZP5</accession>
<evidence type="ECO:0000313" key="3">
    <source>
        <dbReference type="EMBL" id="MFC5291676.1"/>
    </source>
</evidence>
<comment type="similarity">
    <text evidence="1">Belongs to the ATP-dependent AMP-binding enzyme family.</text>
</comment>
<evidence type="ECO:0000256" key="1">
    <source>
        <dbReference type="ARBA" id="ARBA00006432"/>
    </source>
</evidence>
<comment type="caution">
    <text evidence="3">The sequence shown here is derived from an EMBL/GenBank/DDBJ whole genome shotgun (WGS) entry which is preliminary data.</text>
</comment>
<dbReference type="Pfam" id="PF00501">
    <property type="entry name" value="AMP-binding"/>
    <property type="match status" value="1"/>
</dbReference>
<dbReference type="InterPro" id="IPR000873">
    <property type="entry name" value="AMP-dep_synth/lig_dom"/>
</dbReference>
<proteinExistence type="inferred from homology"/>
<evidence type="ECO:0000259" key="2">
    <source>
        <dbReference type="Pfam" id="PF00501"/>
    </source>
</evidence>
<dbReference type="InterPro" id="IPR020845">
    <property type="entry name" value="AMP-binding_CS"/>
</dbReference>
<keyword evidence="4" id="KW-1185">Reference proteome</keyword>
<dbReference type="Proteomes" id="UP001595976">
    <property type="component" value="Unassembled WGS sequence"/>
</dbReference>
<dbReference type="SUPFAM" id="SSF56801">
    <property type="entry name" value="Acetyl-CoA synthetase-like"/>
    <property type="match status" value="1"/>
</dbReference>
<dbReference type="Gene3D" id="3.30.300.30">
    <property type="match status" value="1"/>
</dbReference>
<dbReference type="Gene3D" id="3.40.50.12780">
    <property type="entry name" value="N-terminal domain of ligase-like"/>
    <property type="match status" value="1"/>
</dbReference>
<sequence length="521" mass="56180">MAATTFDAAAARITVFRALLQAVAQHGRSRVALEDPERQPITYGRLVLGALVLGRKLAALTGEREHVGVLLPNMQGMAVTLFALLAYGRVPAMLNFTAGVRNLRAAGELAQLRTIVTSRRFVEKGELDAEIAALGEGRRVIYLEDVRKQVTSLDKAWGALQSLAPGLVHRRYEAKPDDPAVILFTSGTEGTPKGVVLSHANLVSNARQVFAHAGGAISERDIFMNPLPAFHSFGLTAGMLVPLLHGMKVVLYPSPLHYKQVPRLIRDMKATFLLATDTFLQGYARASDKDDLSSVRFVVAGAERVKAETKRMWEPYGTTILEGYGCTECSPVIAVNTPQAMREGTVGKLLPGLEAVLDPVEGIPEGGRLRLRGPNVMAGYLDAAQPGRIVPPEGGWHDTGDIVTLDDGFVAIRGRAKRFAKLGGEMISLAAVETMVAKLWPDQNHVVVGLPDPRKGEQLILVTEKPDADRAALLEGAKAQGFPELWVPRAILVTQAIPVLGNGKIDYGATRELAASRRSLL</sequence>
<dbReference type="PANTHER" id="PTHR43201">
    <property type="entry name" value="ACYL-COA SYNTHETASE"/>
    <property type="match status" value="1"/>
</dbReference>
<feature type="domain" description="AMP-dependent synthetase/ligase" evidence="2">
    <location>
        <begin position="22"/>
        <end position="381"/>
    </location>
</feature>
<dbReference type="InterPro" id="IPR042099">
    <property type="entry name" value="ANL_N_sf"/>
</dbReference>
<dbReference type="PANTHER" id="PTHR43201:SF8">
    <property type="entry name" value="ACYL-COA SYNTHETASE FAMILY MEMBER 3"/>
    <property type="match status" value="1"/>
</dbReference>
<dbReference type="RefSeq" id="WP_158446391.1">
    <property type="nucleotide sequence ID" value="NZ_JAOAOS010000001.1"/>
</dbReference>
<gene>
    <name evidence="3" type="ORF">ACFPK2_01590</name>
</gene>
<dbReference type="PROSITE" id="PS00455">
    <property type="entry name" value="AMP_BINDING"/>
    <property type="match status" value="1"/>
</dbReference>
<dbReference type="EMBL" id="JBHSLI010000001">
    <property type="protein sequence ID" value="MFC5291676.1"/>
    <property type="molecule type" value="Genomic_DNA"/>
</dbReference>
<protein>
    <submittedName>
        <fullName evidence="3">AMP-binding protein</fullName>
    </submittedName>
</protein>
<organism evidence="3 4">
    <name type="scientific">Bosea minatitlanensis</name>
    <dbReference type="NCBI Taxonomy" id="128782"/>
    <lineage>
        <taxon>Bacteria</taxon>
        <taxon>Pseudomonadati</taxon>
        <taxon>Pseudomonadota</taxon>
        <taxon>Alphaproteobacteria</taxon>
        <taxon>Hyphomicrobiales</taxon>
        <taxon>Boseaceae</taxon>
        <taxon>Bosea</taxon>
    </lineage>
</organism>